<dbReference type="InterPro" id="IPR038725">
    <property type="entry name" value="YdaG_split_barrel_FMN-bd"/>
</dbReference>
<proteinExistence type="predicted"/>
<gene>
    <name evidence="2" type="ORF">NE863_32305</name>
</gene>
<dbReference type="InterPro" id="IPR052917">
    <property type="entry name" value="Stress-Dev_Protein"/>
</dbReference>
<evidence type="ECO:0000313" key="2">
    <source>
        <dbReference type="EMBL" id="USJ27174.1"/>
    </source>
</evidence>
<dbReference type="RefSeq" id="WP_060519017.1">
    <property type="nucleotide sequence ID" value="NZ_CAXURO020000003.1"/>
</dbReference>
<dbReference type="AlphaFoldDB" id="A0A9Q9DD52"/>
<geneLocation type="plasmid" evidence="2 3">
    <name>pB</name>
</geneLocation>
<accession>A0A9Q9DD52</accession>
<evidence type="ECO:0000259" key="1">
    <source>
        <dbReference type="Pfam" id="PF16242"/>
    </source>
</evidence>
<name>A0A9Q9DD52_ENSAD</name>
<feature type="domain" description="General stress protein FMN-binding split barrel" evidence="1">
    <location>
        <begin position="7"/>
        <end position="151"/>
    </location>
</feature>
<dbReference type="OrthoDB" id="1432662at2"/>
<sequence>MTYIEDDNGEVWDLAEKIGFCMLTTQSGADLKARPMSAYIERVENALYFLTDVKSHKDDEVARHPNVCLAFADTKKQKYVSISGVAEVQNDREKIRDLWSTPAKAWWDSPDDPSIRILKVTPSSAEYWDSPGTVISYIKMVAAAVTSAKPDMGENAKVRM</sequence>
<dbReference type="Proteomes" id="UP001055460">
    <property type="component" value="Plasmid pB"/>
</dbReference>
<protein>
    <submittedName>
        <fullName evidence="2">Pyridoxamine 5'-phosphate oxidase family protein</fullName>
    </submittedName>
</protein>
<dbReference type="Pfam" id="PF16242">
    <property type="entry name" value="Pyrid_ox_like"/>
    <property type="match status" value="1"/>
</dbReference>
<dbReference type="Gene3D" id="2.30.110.10">
    <property type="entry name" value="Electron Transport, Fmn-binding Protein, Chain A"/>
    <property type="match status" value="1"/>
</dbReference>
<dbReference type="PANTHER" id="PTHR34818:SF1">
    <property type="entry name" value="PROTEIN BLI-3"/>
    <property type="match status" value="1"/>
</dbReference>
<dbReference type="SUPFAM" id="SSF50475">
    <property type="entry name" value="FMN-binding split barrel"/>
    <property type="match status" value="1"/>
</dbReference>
<keyword evidence="2" id="KW-0614">Plasmid</keyword>
<dbReference type="InterPro" id="IPR012349">
    <property type="entry name" value="Split_barrel_FMN-bd"/>
</dbReference>
<organism evidence="2 3">
    <name type="scientific">Ensifer adhaerens</name>
    <name type="common">Sinorhizobium morelense</name>
    <dbReference type="NCBI Taxonomy" id="106592"/>
    <lineage>
        <taxon>Bacteria</taxon>
        <taxon>Pseudomonadati</taxon>
        <taxon>Pseudomonadota</taxon>
        <taxon>Alphaproteobacteria</taxon>
        <taxon>Hyphomicrobiales</taxon>
        <taxon>Rhizobiaceae</taxon>
        <taxon>Sinorhizobium/Ensifer group</taxon>
        <taxon>Ensifer</taxon>
    </lineage>
</organism>
<dbReference type="EMBL" id="CP098809">
    <property type="protein sequence ID" value="USJ27174.1"/>
    <property type="molecule type" value="Genomic_DNA"/>
</dbReference>
<reference evidence="2" key="1">
    <citation type="submission" date="2022-06" db="EMBL/GenBank/DDBJ databases">
        <title>Physiological and biochemical characterization and genomic elucidation of a strain of the genus Ensifer adhaerens M8 that combines arsenic oxidation and chromium reduction.</title>
        <authorList>
            <person name="Li X."/>
            <person name="Yu c."/>
        </authorList>
    </citation>
    <scope>NUCLEOTIDE SEQUENCE</scope>
    <source>
        <strain evidence="2">M8</strain>
        <plasmid evidence="2">pB</plasmid>
    </source>
</reference>
<dbReference type="PANTHER" id="PTHR34818">
    <property type="entry name" value="PROTEIN BLI-3"/>
    <property type="match status" value="1"/>
</dbReference>
<evidence type="ECO:0000313" key="3">
    <source>
        <dbReference type="Proteomes" id="UP001055460"/>
    </source>
</evidence>